<dbReference type="AlphaFoldDB" id="A0A915PHK0"/>
<name>A0A915PHK0_9BILA</name>
<evidence type="ECO:0000256" key="3">
    <source>
        <dbReference type="SAM" id="SignalP"/>
    </source>
</evidence>
<feature type="coiled-coil region" evidence="1">
    <location>
        <begin position="137"/>
        <end position="164"/>
    </location>
</feature>
<reference evidence="5" key="1">
    <citation type="submission" date="2022-11" db="UniProtKB">
        <authorList>
            <consortium name="WormBaseParasite"/>
        </authorList>
    </citation>
    <scope>IDENTIFICATION</scope>
</reference>
<keyword evidence="4" id="KW-1185">Reference proteome</keyword>
<dbReference type="Proteomes" id="UP000887560">
    <property type="component" value="Unplaced"/>
</dbReference>
<keyword evidence="3" id="KW-0732">Signal</keyword>
<feature type="chain" id="PRO_5037847937" evidence="3">
    <location>
        <begin position="21"/>
        <end position="261"/>
    </location>
</feature>
<organism evidence="4 5">
    <name type="scientific">Meloidogyne floridensis</name>
    <dbReference type="NCBI Taxonomy" id="298350"/>
    <lineage>
        <taxon>Eukaryota</taxon>
        <taxon>Metazoa</taxon>
        <taxon>Ecdysozoa</taxon>
        <taxon>Nematoda</taxon>
        <taxon>Chromadorea</taxon>
        <taxon>Rhabditida</taxon>
        <taxon>Tylenchina</taxon>
        <taxon>Tylenchomorpha</taxon>
        <taxon>Tylenchoidea</taxon>
        <taxon>Meloidogynidae</taxon>
        <taxon>Meloidogyninae</taxon>
        <taxon>Meloidogyne</taxon>
    </lineage>
</organism>
<feature type="region of interest" description="Disordered" evidence="2">
    <location>
        <begin position="25"/>
        <end position="106"/>
    </location>
</feature>
<protein>
    <submittedName>
        <fullName evidence="5">Uncharacterized protein</fullName>
    </submittedName>
</protein>
<feature type="compositionally biased region" description="Basic and acidic residues" evidence="2">
    <location>
        <begin position="79"/>
        <end position="91"/>
    </location>
</feature>
<sequence>MLINKLLLFINLIILFNLNATNDYSEDSDSNVGEEVSSSEEYYEDNNLSVTSSDEDWMGNESPSTSKPVKKKSLSRINEVMDPKGEGQIEKNKKRKRNDGKSSKSVDPLRVIKQNLYQRQKNLFGDAMPKREHYLNYETQNEILEDYKKENSDFEKVSEIFENRRNEMSEEDWEKFYHGICVLYLYGNIRPRFMDNHFNVVKFPFAVKLHERKVRLFKEDLAEEGEDLKDRFRRAKKEDIDKKVAVTISCLLTLYTGHKDV</sequence>
<evidence type="ECO:0000256" key="1">
    <source>
        <dbReference type="SAM" id="Coils"/>
    </source>
</evidence>
<evidence type="ECO:0000313" key="4">
    <source>
        <dbReference type="Proteomes" id="UP000887560"/>
    </source>
</evidence>
<evidence type="ECO:0000313" key="5">
    <source>
        <dbReference type="WBParaSite" id="scf7180000424874.g14229"/>
    </source>
</evidence>
<feature type="signal peptide" evidence="3">
    <location>
        <begin position="1"/>
        <end position="20"/>
    </location>
</feature>
<accession>A0A915PHK0</accession>
<keyword evidence="1" id="KW-0175">Coiled coil</keyword>
<proteinExistence type="predicted"/>
<evidence type="ECO:0000256" key="2">
    <source>
        <dbReference type="SAM" id="MobiDB-lite"/>
    </source>
</evidence>
<dbReference type="WBParaSite" id="scf7180000424874.g14229">
    <property type="protein sequence ID" value="scf7180000424874.g14229"/>
    <property type="gene ID" value="scf7180000424874.g14229"/>
</dbReference>